<feature type="transmembrane region" description="Helical" evidence="7">
    <location>
        <begin position="509"/>
        <end position="527"/>
    </location>
</feature>
<feature type="domain" description="DUF4131" evidence="10">
    <location>
        <begin position="25"/>
        <end position="179"/>
    </location>
</feature>
<evidence type="ECO:0000256" key="5">
    <source>
        <dbReference type="ARBA" id="ARBA00023136"/>
    </source>
</evidence>
<feature type="domain" description="Metallo-beta-lactamase" evidence="8">
    <location>
        <begin position="543"/>
        <end position="660"/>
    </location>
</feature>
<gene>
    <name evidence="11" type="ORF">FAK_35020</name>
</gene>
<dbReference type="AlphaFoldDB" id="A0AAU9ERH0"/>
<dbReference type="Pfam" id="PF03772">
    <property type="entry name" value="Competence"/>
    <property type="match status" value="1"/>
</dbReference>
<dbReference type="Pfam" id="PF13567">
    <property type="entry name" value="DUF4131"/>
    <property type="match status" value="1"/>
</dbReference>
<feature type="domain" description="ComEC/Rec2-related protein" evidence="9">
    <location>
        <begin position="226"/>
        <end position="507"/>
    </location>
</feature>
<dbReference type="GO" id="GO:0005886">
    <property type="term" value="C:plasma membrane"/>
    <property type="evidence" value="ECO:0007669"/>
    <property type="project" value="UniProtKB-SubCell"/>
</dbReference>
<dbReference type="GO" id="GO:0030420">
    <property type="term" value="P:establishment of competence for transformation"/>
    <property type="evidence" value="ECO:0007669"/>
    <property type="project" value="InterPro"/>
</dbReference>
<evidence type="ECO:0000313" key="11">
    <source>
        <dbReference type="EMBL" id="BEQ16436.1"/>
    </source>
</evidence>
<keyword evidence="12" id="KW-1185">Reference proteome</keyword>
<name>A0AAU9ERH0_9BACT</name>
<feature type="transmembrane region" description="Helical" evidence="7">
    <location>
        <begin position="285"/>
        <end position="303"/>
    </location>
</feature>
<keyword evidence="2" id="KW-1003">Cell membrane</keyword>
<dbReference type="InterPro" id="IPR001279">
    <property type="entry name" value="Metallo-B-lactamas"/>
</dbReference>
<evidence type="ECO:0000259" key="10">
    <source>
        <dbReference type="Pfam" id="PF13567"/>
    </source>
</evidence>
<evidence type="ECO:0000256" key="6">
    <source>
        <dbReference type="SAM" id="MobiDB-lite"/>
    </source>
</evidence>
<dbReference type="Gene3D" id="3.60.15.10">
    <property type="entry name" value="Ribonuclease Z/Hydroxyacylglutathione hydrolase-like"/>
    <property type="match status" value="1"/>
</dbReference>
<dbReference type="InterPro" id="IPR025405">
    <property type="entry name" value="DUF4131"/>
</dbReference>
<feature type="transmembrane region" description="Helical" evidence="7">
    <location>
        <begin position="455"/>
        <end position="474"/>
    </location>
</feature>
<dbReference type="InterPro" id="IPR036866">
    <property type="entry name" value="RibonucZ/Hydroxyglut_hydro"/>
</dbReference>
<feature type="transmembrane region" description="Helical" evidence="7">
    <location>
        <begin position="309"/>
        <end position="326"/>
    </location>
</feature>
<feature type="transmembrane region" description="Helical" evidence="7">
    <location>
        <begin position="55"/>
        <end position="72"/>
    </location>
</feature>
<organism evidence="11 12">
    <name type="scientific">Desulfoferula mesophila</name>
    <dbReference type="NCBI Taxonomy" id="3058419"/>
    <lineage>
        <taxon>Bacteria</taxon>
        <taxon>Pseudomonadati</taxon>
        <taxon>Thermodesulfobacteriota</taxon>
        <taxon>Desulfarculia</taxon>
        <taxon>Desulfarculales</taxon>
        <taxon>Desulfarculaceae</taxon>
        <taxon>Desulfoferula</taxon>
    </lineage>
</organism>
<evidence type="ECO:0000256" key="7">
    <source>
        <dbReference type="SAM" id="Phobius"/>
    </source>
</evidence>
<feature type="transmembrane region" description="Helical" evidence="7">
    <location>
        <begin position="7"/>
        <end position="24"/>
    </location>
</feature>
<dbReference type="Proteomes" id="UP001366166">
    <property type="component" value="Chromosome"/>
</dbReference>
<dbReference type="InterPro" id="IPR052159">
    <property type="entry name" value="Competence_DNA_uptake"/>
</dbReference>
<keyword evidence="4 7" id="KW-1133">Transmembrane helix</keyword>
<dbReference type="NCBIfam" id="TIGR00360">
    <property type="entry name" value="ComEC_N-term"/>
    <property type="match status" value="1"/>
</dbReference>
<evidence type="ECO:0000256" key="4">
    <source>
        <dbReference type="ARBA" id="ARBA00022989"/>
    </source>
</evidence>
<keyword evidence="5 7" id="KW-0472">Membrane</keyword>
<comment type="subcellular location">
    <subcellularLocation>
        <location evidence="1">Cell membrane</location>
        <topology evidence="1">Multi-pass membrane protein</topology>
    </subcellularLocation>
</comment>
<dbReference type="RefSeq" id="WP_338602246.1">
    <property type="nucleotide sequence ID" value="NZ_AP028679.1"/>
</dbReference>
<dbReference type="EMBL" id="AP028679">
    <property type="protein sequence ID" value="BEQ16436.1"/>
    <property type="molecule type" value="Genomic_DNA"/>
</dbReference>
<evidence type="ECO:0000256" key="2">
    <source>
        <dbReference type="ARBA" id="ARBA00022475"/>
    </source>
</evidence>
<feature type="transmembrane region" description="Helical" evidence="7">
    <location>
        <begin position="250"/>
        <end position="273"/>
    </location>
</feature>
<reference evidence="12" key="1">
    <citation type="journal article" date="2023" name="Arch. Microbiol.">
        <title>Desulfoferula mesophilus gen. nov. sp. nov., a mesophilic sulfate-reducing bacterium isolated from a brackish lake sediment.</title>
        <authorList>
            <person name="Watanabe T."/>
            <person name="Yabe T."/>
            <person name="Tsuji J.M."/>
            <person name="Fukui M."/>
        </authorList>
    </citation>
    <scope>NUCLEOTIDE SEQUENCE [LARGE SCALE GENOMIC DNA]</scope>
    <source>
        <strain evidence="12">12FAK</strain>
    </source>
</reference>
<evidence type="ECO:0008006" key="13">
    <source>
        <dbReference type="Google" id="ProtNLM"/>
    </source>
</evidence>
<dbReference type="PANTHER" id="PTHR30619:SF1">
    <property type="entry name" value="RECOMBINATION PROTEIN 2"/>
    <property type="match status" value="1"/>
</dbReference>
<feature type="transmembrane region" description="Helical" evidence="7">
    <location>
        <begin position="354"/>
        <end position="374"/>
    </location>
</feature>
<dbReference type="KEGG" id="dmp:FAK_35020"/>
<evidence type="ECO:0000256" key="1">
    <source>
        <dbReference type="ARBA" id="ARBA00004651"/>
    </source>
</evidence>
<dbReference type="SUPFAM" id="SSF56281">
    <property type="entry name" value="Metallo-hydrolase/oxidoreductase"/>
    <property type="match status" value="1"/>
</dbReference>
<dbReference type="InterPro" id="IPR004477">
    <property type="entry name" value="ComEC_N"/>
</dbReference>
<keyword evidence="3 7" id="KW-0812">Transmembrane</keyword>
<feature type="region of interest" description="Disordered" evidence="6">
    <location>
        <begin position="790"/>
        <end position="827"/>
    </location>
</feature>
<evidence type="ECO:0000256" key="3">
    <source>
        <dbReference type="ARBA" id="ARBA00022692"/>
    </source>
</evidence>
<proteinExistence type="predicted"/>
<dbReference type="InterPro" id="IPR004797">
    <property type="entry name" value="Competence_ComEC/Rec2"/>
</dbReference>
<evidence type="ECO:0000313" key="12">
    <source>
        <dbReference type="Proteomes" id="UP001366166"/>
    </source>
</evidence>
<dbReference type="PANTHER" id="PTHR30619">
    <property type="entry name" value="DNA INTERNALIZATION/COMPETENCE PROTEIN COMEC/REC2"/>
    <property type="match status" value="1"/>
</dbReference>
<feature type="transmembrane region" description="Helical" evidence="7">
    <location>
        <begin position="386"/>
        <end position="405"/>
    </location>
</feature>
<dbReference type="NCBIfam" id="TIGR00361">
    <property type="entry name" value="ComEC_Rec2"/>
    <property type="match status" value="1"/>
</dbReference>
<sequence length="827" mass="85589">MSRLHPLILPAIALVGGVLLAAALGPWPAWPPLAGAGLLLALTLERGLRGKGLSPYLLALACLLAGAGLLPLERAASLPPDHLLRLADGKTHQIEAVALSPAQPGGRGARLLAEARAVDGRAVSGLLRLSLAPELAPPPAGRRFALRVSLRPVTSLANPGGFDYAKFMADQGIWVQAYGGRNSGLRVLGAGDLPWPRARLLAARQRLAGQIGSLPFSQGRELLRALVLGQRGGLSAPLREAFGATGTAHLLAISGLHVGLVWGLAYALLRWLLAAWPGLALRWPVLKLAAALALLPAGAYAALAGGSTPTLRALVMIACLVAALWAARPYRPAGGLALAALVIGLLWPESPLTLSFQMSFVAVAAILLAAAPLARWLRGLAPGPRLAGALLGWLGLSGVVGLAVWPLAVQGFHQLPLYSLPANALLIPLVAMLTLPLALLAAGVGLLWSAGGQALFALAAWPAQGAVFLVQWLAGLPGAVRYLAGPGPWAVALLYAGALAALALPRRWAWGLGAGLGAAGLALWLGFSGPPLADGRLRAWVLDVGQGSATVARLPGGQVLVIDGGGWGGSDFDFGRQVIAPFLWGRGFNRVAVVACSHPDADHAGGLPFVARWFAPRQVWINGETAGGWYGRLLAIAREQGIPVLGPREIAALKELGGAELRLLWPPPGRDLAALSENDRSLWLGLGLERAWLWLPGDGGPQVERAVAPLLPEGGFQVLLGPHHGAKNSLTPALLERMQPQAVVFSSGCWGRWPSPNRRALGQALGAGAKVYGTNWQGCLELDSGGGAWSIRPTLDPPRECLAPRPGKSEPASPGGEAGPKPSNSGG</sequence>
<dbReference type="Pfam" id="PF00753">
    <property type="entry name" value="Lactamase_B"/>
    <property type="match status" value="1"/>
</dbReference>
<protein>
    <recommendedName>
        <fullName evidence="13">DNA internalization-related competence protein ComEC/Rec2</fullName>
    </recommendedName>
</protein>
<accession>A0AAU9ERH0</accession>
<evidence type="ECO:0000259" key="8">
    <source>
        <dbReference type="Pfam" id="PF00753"/>
    </source>
</evidence>
<feature type="transmembrane region" description="Helical" evidence="7">
    <location>
        <begin position="425"/>
        <end position="448"/>
    </location>
</feature>
<feature type="transmembrane region" description="Helical" evidence="7">
    <location>
        <begin position="486"/>
        <end position="504"/>
    </location>
</feature>
<evidence type="ECO:0000259" key="9">
    <source>
        <dbReference type="Pfam" id="PF03772"/>
    </source>
</evidence>